<reference evidence="1" key="1">
    <citation type="submission" date="2014-09" db="EMBL/GenBank/DDBJ databases">
        <authorList>
            <person name="Magalhaes I.L.F."/>
            <person name="Oliveira U."/>
            <person name="Santos F.R."/>
            <person name="Vidigal T.H.D.A."/>
            <person name="Brescovit A.D."/>
            <person name="Santos A.J."/>
        </authorList>
    </citation>
    <scope>NUCLEOTIDE SEQUENCE</scope>
    <source>
        <tissue evidence="1">Shoot tissue taken approximately 20 cm above the soil surface</tissue>
    </source>
</reference>
<evidence type="ECO:0000313" key="1">
    <source>
        <dbReference type="EMBL" id="JAD52677.1"/>
    </source>
</evidence>
<reference evidence="1" key="2">
    <citation type="journal article" date="2015" name="Data Brief">
        <title>Shoot transcriptome of the giant reed, Arundo donax.</title>
        <authorList>
            <person name="Barrero R.A."/>
            <person name="Guerrero F.D."/>
            <person name="Moolhuijzen P."/>
            <person name="Goolsby J.A."/>
            <person name="Tidwell J."/>
            <person name="Bellgard S.E."/>
            <person name="Bellgard M.I."/>
        </authorList>
    </citation>
    <scope>NUCLEOTIDE SEQUENCE</scope>
    <source>
        <tissue evidence="1">Shoot tissue taken approximately 20 cm above the soil surface</tissue>
    </source>
</reference>
<dbReference type="AlphaFoldDB" id="A0A0A9B040"/>
<protein>
    <submittedName>
        <fullName evidence="1">Uncharacterized protein</fullName>
    </submittedName>
</protein>
<accession>A0A0A9B040</accession>
<proteinExistence type="predicted"/>
<name>A0A0A9B040_ARUDO</name>
<sequence length="28" mass="3205">MVIKTAINKFFFPVVKSHTNIPLSQRTS</sequence>
<organism evidence="1">
    <name type="scientific">Arundo donax</name>
    <name type="common">Giant reed</name>
    <name type="synonym">Donax arundinaceus</name>
    <dbReference type="NCBI Taxonomy" id="35708"/>
    <lineage>
        <taxon>Eukaryota</taxon>
        <taxon>Viridiplantae</taxon>
        <taxon>Streptophyta</taxon>
        <taxon>Embryophyta</taxon>
        <taxon>Tracheophyta</taxon>
        <taxon>Spermatophyta</taxon>
        <taxon>Magnoliopsida</taxon>
        <taxon>Liliopsida</taxon>
        <taxon>Poales</taxon>
        <taxon>Poaceae</taxon>
        <taxon>PACMAD clade</taxon>
        <taxon>Arundinoideae</taxon>
        <taxon>Arundineae</taxon>
        <taxon>Arundo</taxon>
    </lineage>
</organism>
<dbReference type="EMBL" id="GBRH01245218">
    <property type="protein sequence ID" value="JAD52677.1"/>
    <property type="molecule type" value="Transcribed_RNA"/>
</dbReference>